<dbReference type="InterPro" id="IPR007630">
    <property type="entry name" value="RNA_pol_sigma70_r4"/>
</dbReference>
<proteinExistence type="predicted"/>
<accession>A0ABR7T557</accession>
<evidence type="ECO:0000313" key="2">
    <source>
        <dbReference type="EMBL" id="MBC9785929.1"/>
    </source>
</evidence>
<dbReference type="Gene3D" id="1.10.10.10">
    <property type="entry name" value="Winged helix-like DNA-binding domain superfamily/Winged helix DNA-binding domain"/>
    <property type="match status" value="1"/>
</dbReference>
<sequence>MGTCKVDFSGKQKRMDEAYPMDRERGIYALLANVHKLREMRFSRADYAASDLLIDFTNSVVEASLTSRQRLVIYLVYFRGYTQQEVARRLSITQQGVSDHINAAVSRIAVVNRNKEQGVNVA</sequence>
<dbReference type="Proteomes" id="UP000617402">
    <property type="component" value="Unassembled WGS sequence"/>
</dbReference>
<feature type="domain" description="RNA polymerase sigma-70 region 4" evidence="1">
    <location>
        <begin position="63"/>
        <end position="108"/>
    </location>
</feature>
<dbReference type="SUPFAM" id="SSF88659">
    <property type="entry name" value="Sigma3 and sigma4 domains of RNA polymerase sigma factors"/>
    <property type="match status" value="1"/>
</dbReference>
<gene>
    <name evidence="2" type="ORF">H1S01_15695</name>
</gene>
<keyword evidence="3" id="KW-1185">Reference proteome</keyword>
<dbReference type="Pfam" id="PF04545">
    <property type="entry name" value="Sigma70_r4"/>
    <property type="match status" value="1"/>
</dbReference>
<reference evidence="2 3" key="1">
    <citation type="submission" date="2020-07" db="EMBL/GenBank/DDBJ databases">
        <title>Draft whole-genome sequence of Heliobacterium chlorum DSM 3682, type strain.</title>
        <authorList>
            <person name="Kyndt J.A."/>
            <person name="Meyer T.E."/>
            <person name="Imhoff J.F."/>
        </authorList>
    </citation>
    <scope>NUCLEOTIDE SEQUENCE [LARGE SCALE GENOMIC DNA]</scope>
    <source>
        <strain evidence="2 3">DSM 3682</strain>
    </source>
</reference>
<evidence type="ECO:0000259" key="1">
    <source>
        <dbReference type="Pfam" id="PF04545"/>
    </source>
</evidence>
<dbReference type="RefSeq" id="WP_188041360.1">
    <property type="nucleotide sequence ID" value="NZ_JACVHF010000021.1"/>
</dbReference>
<organism evidence="2 3">
    <name type="scientific">Heliobacterium chlorum</name>
    <dbReference type="NCBI Taxonomy" id="2698"/>
    <lineage>
        <taxon>Bacteria</taxon>
        <taxon>Bacillati</taxon>
        <taxon>Bacillota</taxon>
        <taxon>Clostridia</taxon>
        <taxon>Eubacteriales</taxon>
        <taxon>Heliobacteriaceae</taxon>
        <taxon>Heliobacterium</taxon>
    </lineage>
</organism>
<comment type="caution">
    <text evidence="2">The sequence shown here is derived from an EMBL/GenBank/DDBJ whole genome shotgun (WGS) entry which is preliminary data.</text>
</comment>
<dbReference type="EMBL" id="JACVHF010000021">
    <property type="protein sequence ID" value="MBC9785929.1"/>
    <property type="molecule type" value="Genomic_DNA"/>
</dbReference>
<dbReference type="InterPro" id="IPR013324">
    <property type="entry name" value="RNA_pol_sigma_r3/r4-like"/>
</dbReference>
<dbReference type="InterPro" id="IPR036388">
    <property type="entry name" value="WH-like_DNA-bd_sf"/>
</dbReference>
<evidence type="ECO:0000313" key="3">
    <source>
        <dbReference type="Proteomes" id="UP000617402"/>
    </source>
</evidence>
<name>A0ABR7T557_HELCL</name>
<protein>
    <submittedName>
        <fullName evidence="2">RNA polymerase subunit sigma-28</fullName>
    </submittedName>
</protein>